<dbReference type="InterPro" id="IPR044528">
    <property type="entry name" value="POD-like_MBL-fold"/>
</dbReference>
<dbReference type="SUPFAM" id="SSF52821">
    <property type="entry name" value="Rhodanese/Cell cycle control phosphatase"/>
    <property type="match status" value="2"/>
</dbReference>
<dbReference type="Pfam" id="PF00753">
    <property type="entry name" value="Lactamase_B"/>
    <property type="match status" value="1"/>
</dbReference>
<name>A0ABR9JVG1_9ACTN</name>
<dbReference type="EMBL" id="JADBDZ010000001">
    <property type="protein sequence ID" value="MBE1534537.1"/>
    <property type="molecule type" value="Genomic_DNA"/>
</dbReference>
<feature type="domain" description="Rhodanese" evidence="2">
    <location>
        <begin position="361"/>
        <end position="447"/>
    </location>
</feature>
<evidence type="ECO:0000259" key="2">
    <source>
        <dbReference type="PROSITE" id="PS50206"/>
    </source>
</evidence>
<dbReference type="PANTHER" id="PTHR43084">
    <property type="entry name" value="PERSULFIDE DIOXYGENASE ETHE1"/>
    <property type="match status" value="1"/>
</dbReference>
<evidence type="ECO:0000313" key="3">
    <source>
        <dbReference type="EMBL" id="MBE1534537.1"/>
    </source>
</evidence>
<sequence>MADVEIIETAALGDRSHVVHDGEHAIVVDPQRDLDRVTRVLDERGLRCALVLETHVHNDYVSGGLELARATGAEHGLPAAALLAFGHRPLADGDELDAGELRVRVVATPGHTDAHVAYVVDGGPGGTAMFTGGSLLYGTVGRPDLVAASRTDELARAQYRSAHRLAGLADDDARVYPTHGFGSFCSSAPATDDAVWTLGDERARNAALTEPSEDAFAARLVAGLTAYPRYYAQMGERNLAGAGPADLSPPDPVAPADLAGRIARGEWVVDLRSRTAYAASHVWGTIGVELARPFATYVGWLIPWGAPLTLIGDSPGQIADAQRQLVRIGIERPAGAAVGAPAEVAAPSRVTAYPTAAFADVPSGATVLDVRRPDERARGGVVGSIGVPLHSLEALMDEVPDEEIWVHCASGYRASIAAGLLDRAGRDVVLIDDDYTAAEAAGLTASPATGLA</sequence>
<organism evidence="3 4">
    <name type="scientific">Actinomadura algeriensis</name>
    <dbReference type="NCBI Taxonomy" id="1679523"/>
    <lineage>
        <taxon>Bacteria</taxon>
        <taxon>Bacillati</taxon>
        <taxon>Actinomycetota</taxon>
        <taxon>Actinomycetes</taxon>
        <taxon>Streptosporangiales</taxon>
        <taxon>Thermomonosporaceae</taxon>
        <taxon>Actinomadura</taxon>
    </lineage>
</organism>
<dbReference type="CDD" id="cd07724">
    <property type="entry name" value="POD-like_MBL-fold"/>
    <property type="match status" value="1"/>
</dbReference>
<accession>A0ABR9JVG1</accession>
<dbReference type="InterPro" id="IPR036873">
    <property type="entry name" value="Rhodanese-like_dom_sf"/>
</dbReference>
<dbReference type="Gene3D" id="3.40.250.10">
    <property type="entry name" value="Rhodanese-like domain"/>
    <property type="match status" value="2"/>
</dbReference>
<dbReference type="CDD" id="cd00158">
    <property type="entry name" value="RHOD"/>
    <property type="match status" value="1"/>
</dbReference>
<proteinExistence type="predicted"/>
<dbReference type="RefSeq" id="WP_192760893.1">
    <property type="nucleotide sequence ID" value="NZ_JADBDZ010000001.1"/>
</dbReference>
<gene>
    <name evidence="3" type="ORF">H4W34_004370</name>
</gene>
<dbReference type="PANTHER" id="PTHR43084:SF1">
    <property type="entry name" value="PERSULFIDE DIOXYGENASE ETHE1, MITOCHONDRIAL"/>
    <property type="match status" value="1"/>
</dbReference>
<dbReference type="PROSITE" id="PS50206">
    <property type="entry name" value="RHODANESE_3"/>
    <property type="match status" value="1"/>
</dbReference>
<dbReference type="InterPro" id="IPR036866">
    <property type="entry name" value="RibonucZ/Hydroxyglut_hydro"/>
</dbReference>
<protein>
    <submittedName>
        <fullName evidence="3">Glyoxylase-like metal-dependent hydrolase (Beta-lactamase superfamily II)/rhodanese-related sulfurtransferase</fullName>
    </submittedName>
</protein>
<keyword evidence="1" id="KW-0479">Metal-binding</keyword>
<dbReference type="InterPro" id="IPR001279">
    <property type="entry name" value="Metallo-B-lactamas"/>
</dbReference>
<comment type="caution">
    <text evidence="3">The sequence shown here is derived from an EMBL/GenBank/DDBJ whole genome shotgun (WGS) entry which is preliminary data.</text>
</comment>
<dbReference type="InterPro" id="IPR051682">
    <property type="entry name" value="Mito_Persulfide_Diox"/>
</dbReference>
<dbReference type="InterPro" id="IPR001763">
    <property type="entry name" value="Rhodanese-like_dom"/>
</dbReference>
<evidence type="ECO:0000256" key="1">
    <source>
        <dbReference type="ARBA" id="ARBA00022723"/>
    </source>
</evidence>
<evidence type="ECO:0000313" key="4">
    <source>
        <dbReference type="Proteomes" id="UP000627838"/>
    </source>
</evidence>
<dbReference type="SUPFAM" id="SSF56281">
    <property type="entry name" value="Metallo-hydrolase/oxidoreductase"/>
    <property type="match status" value="1"/>
</dbReference>
<dbReference type="SMART" id="SM00450">
    <property type="entry name" value="RHOD"/>
    <property type="match status" value="1"/>
</dbReference>
<dbReference type="Pfam" id="PF00581">
    <property type="entry name" value="Rhodanese"/>
    <property type="match status" value="1"/>
</dbReference>
<dbReference type="SMART" id="SM00849">
    <property type="entry name" value="Lactamase_B"/>
    <property type="match status" value="1"/>
</dbReference>
<dbReference type="Gene3D" id="3.60.15.10">
    <property type="entry name" value="Ribonuclease Z/Hydroxyacylglutathione hydrolase-like"/>
    <property type="match status" value="1"/>
</dbReference>
<reference evidence="3 4" key="1">
    <citation type="submission" date="2020-10" db="EMBL/GenBank/DDBJ databases">
        <title>Sequencing the genomes of 1000 actinobacteria strains.</title>
        <authorList>
            <person name="Klenk H.-P."/>
        </authorList>
    </citation>
    <scope>NUCLEOTIDE SEQUENCE [LARGE SCALE GENOMIC DNA]</scope>
    <source>
        <strain evidence="3 4">DSM 46744</strain>
    </source>
</reference>
<dbReference type="Proteomes" id="UP000627838">
    <property type="component" value="Unassembled WGS sequence"/>
</dbReference>
<keyword evidence="4" id="KW-1185">Reference proteome</keyword>